<feature type="compositionally biased region" description="Gly residues" evidence="1">
    <location>
        <begin position="1"/>
        <end position="10"/>
    </location>
</feature>
<dbReference type="EMBL" id="BAAAQG010000007">
    <property type="protein sequence ID" value="GAA1708441.1"/>
    <property type="molecule type" value="Genomic_DNA"/>
</dbReference>
<feature type="transmembrane region" description="Helical" evidence="2">
    <location>
        <begin position="42"/>
        <end position="66"/>
    </location>
</feature>
<sequence>MSNPSGGSGWDGSSWDGHRGNDGGWGQEAYGTGPQARSRNGLMWVMGGLIVVLLVVLAGAAGYLVASDGGEPGAVPEPTTTSVEPATGSPVPETMPAATASPSARTSDCDPDEIAREAGIARRNVNVDRCAGAWALAHVFVQQGEPAGDTQYIVSRVDGSWNRYTGIPSTTCRQEAEADGMPAEIAAVLDDCRSSAAPTGDLGLNVPMSRPACDGRGIVVLYSAVTPGEYAQEIAAALARNPGASYLRTDMACPSLRARDENGNVIYAVYRASGYSRQELCADVRAMGPPAYGRWLDSTSDPSTLVTC</sequence>
<comment type="caution">
    <text evidence="3">The sequence shown here is derived from an EMBL/GenBank/DDBJ whole genome shotgun (WGS) entry which is preliminary data.</text>
</comment>
<name>A0ABN2INZ0_9ACTN</name>
<accession>A0ABN2INZ0</accession>
<gene>
    <name evidence="3" type="ORF">GCM10009831_17690</name>
</gene>
<reference evidence="3 4" key="1">
    <citation type="journal article" date="2019" name="Int. J. Syst. Evol. Microbiol.">
        <title>The Global Catalogue of Microorganisms (GCM) 10K type strain sequencing project: providing services to taxonomists for standard genome sequencing and annotation.</title>
        <authorList>
            <consortium name="The Broad Institute Genomics Platform"/>
            <consortium name="The Broad Institute Genome Sequencing Center for Infectious Disease"/>
            <person name="Wu L."/>
            <person name="Ma J."/>
        </authorList>
    </citation>
    <scope>NUCLEOTIDE SEQUENCE [LARGE SCALE GENOMIC DNA]</scope>
    <source>
        <strain evidence="3 4">JCM 16002</strain>
    </source>
</reference>
<keyword evidence="2" id="KW-1133">Transmembrane helix</keyword>
<evidence type="ECO:0008006" key="5">
    <source>
        <dbReference type="Google" id="ProtNLM"/>
    </source>
</evidence>
<feature type="region of interest" description="Disordered" evidence="1">
    <location>
        <begin position="1"/>
        <end position="32"/>
    </location>
</feature>
<evidence type="ECO:0000256" key="2">
    <source>
        <dbReference type="SAM" id="Phobius"/>
    </source>
</evidence>
<keyword evidence="2" id="KW-0472">Membrane</keyword>
<evidence type="ECO:0000313" key="3">
    <source>
        <dbReference type="EMBL" id="GAA1708441.1"/>
    </source>
</evidence>
<feature type="region of interest" description="Disordered" evidence="1">
    <location>
        <begin position="70"/>
        <end position="110"/>
    </location>
</feature>
<keyword evidence="4" id="KW-1185">Reference proteome</keyword>
<dbReference type="Proteomes" id="UP001500383">
    <property type="component" value="Unassembled WGS sequence"/>
</dbReference>
<feature type="compositionally biased region" description="Low complexity" evidence="1">
    <location>
        <begin position="92"/>
        <end position="106"/>
    </location>
</feature>
<proteinExistence type="predicted"/>
<keyword evidence="2" id="KW-0812">Transmembrane</keyword>
<evidence type="ECO:0000313" key="4">
    <source>
        <dbReference type="Proteomes" id="UP001500383"/>
    </source>
</evidence>
<evidence type="ECO:0000256" key="1">
    <source>
        <dbReference type="SAM" id="MobiDB-lite"/>
    </source>
</evidence>
<organism evidence="3 4">
    <name type="scientific">Dietzia cercidiphylli</name>
    <dbReference type="NCBI Taxonomy" id="498199"/>
    <lineage>
        <taxon>Bacteria</taxon>
        <taxon>Bacillati</taxon>
        <taxon>Actinomycetota</taxon>
        <taxon>Actinomycetes</taxon>
        <taxon>Mycobacteriales</taxon>
        <taxon>Dietziaceae</taxon>
        <taxon>Dietzia</taxon>
    </lineage>
</organism>
<protein>
    <recommendedName>
        <fullName evidence="5">Serine/threonine protein kinase</fullName>
    </recommendedName>
</protein>